<sequence>MANIRSSSSLSNPNKPLPRVPEGKRRASLSPFSQSTTPASSQPEQPKINRRQSLLKRFRRKPKQELNQQELIPDTVIRSLNPRPNPRPLSPEEVEQKRYGVIEVNGEDESISDLRLERFHHLAGDNIVELPTAFDDAMSSDEEEDEGLDHFLLSAGTVRNGRGDIVEVESSLTNDHVAERFDQDGVPML</sequence>
<feature type="compositionally biased region" description="Basic residues" evidence="1">
    <location>
        <begin position="48"/>
        <end position="62"/>
    </location>
</feature>
<evidence type="ECO:0000256" key="1">
    <source>
        <dbReference type="SAM" id="MobiDB-lite"/>
    </source>
</evidence>
<organism evidence="2 3">
    <name type="scientific">Tothia fuscella</name>
    <dbReference type="NCBI Taxonomy" id="1048955"/>
    <lineage>
        <taxon>Eukaryota</taxon>
        <taxon>Fungi</taxon>
        <taxon>Dikarya</taxon>
        <taxon>Ascomycota</taxon>
        <taxon>Pezizomycotina</taxon>
        <taxon>Dothideomycetes</taxon>
        <taxon>Pleosporomycetidae</taxon>
        <taxon>Venturiales</taxon>
        <taxon>Cylindrosympodiaceae</taxon>
        <taxon>Tothia</taxon>
    </lineage>
</organism>
<gene>
    <name evidence="2" type="ORF">EJ08DRAFT_87926</name>
</gene>
<proteinExistence type="predicted"/>
<feature type="compositionally biased region" description="Polar residues" evidence="1">
    <location>
        <begin position="30"/>
        <end position="44"/>
    </location>
</feature>
<name>A0A9P4NWN4_9PEZI</name>
<dbReference type="AlphaFoldDB" id="A0A9P4NWN4"/>
<evidence type="ECO:0000313" key="2">
    <source>
        <dbReference type="EMBL" id="KAF2433062.1"/>
    </source>
</evidence>
<accession>A0A9P4NWN4</accession>
<feature type="region of interest" description="Disordered" evidence="1">
    <location>
        <begin position="1"/>
        <end position="96"/>
    </location>
</feature>
<protein>
    <submittedName>
        <fullName evidence="2">Uncharacterized protein</fullName>
    </submittedName>
</protein>
<comment type="caution">
    <text evidence="2">The sequence shown here is derived from an EMBL/GenBank/DDBJ whole genome shotgun (WGS) entry which is preliminary data.</text>
</comment>
<evidence type="ECO:0000313" key="3">
    <source>
        <dbReference type="Proteomes" id="UP000800235"/>
    </source>
</evidence>
<feature type="compositionally biased region" description="Low complexity" evidence="1">
    <location>
        <begin position="1"/>
        <end position="14"/>
    </location>
</feature>
<dbReference type="EMBL" id="MU007022">
    <property type="protein sequence ID" value="KAF2433062.1"/>
    <property type="molecule type" value="Genomic_DNA"/>
</dbReference>
<keyword evidence="3" id="KW-1185">Reference proteome</keyword>
<reference evidence="2" key="1">
    <citation type="journal article" date="2020" name="Stud. Mycol.">
        <title>101 Dothideomycetes genomes: a test case for predicting lifestyles and emergence of pathogens.</title>
        <authorList>
            <person name="Haridas S."/>
            <person name="Albert R."/>
            <person name="Binder M."/>
            <person name="Bloem J."/>
            <person name="Labutti K."/>
            <person name="Salamov A."/>
            <person name="Andreopoulos B."/>
            <person name="Baker S."/>
            <person name="Barry K."/>
            <person name="Bills G."/>
            <person name="Bluhm B."/>
            <person name="Cannon C."/>
            <person name="Castanera R."/>
            <person name="Culley D."/>
            <person name="Daum C."/>
            <person name="Ezra D."/>
            <person name="Gonzalez J."/>
            <person name="Henrissat B."/>
            <person name="Kuo A."/>
            <person name="Liang C."/>
            <person name="Lipzen A."/>
            <person name="Lutzoni F."/>
            <person name="Magnuson J."/>
            <person name="Mondo S."/>
            <person name="Nolan M."/>
            <person name="Ohm R."/>
            <person name="Pangilinan J."/>
            <person name="Park H.-J."/>
            <person name="Ramirez L."/>
            <person name="Alfaro M."/>
            <person name="Sun H."/>
            <person name="Tritt A."/>
            <person name="Yoshinaga Y."/>
            <person name="Zwiers L.-H."/>
            <person name="Turgeon B."/>
            <person name="Goodwin S."/>
            <person name="Spatafora J."/>
            <person name="Crous P."/>
            <person name="Grigoriev I."/>
        </authorList>
    </citation>
    <scope>NUCLEOTIDE SEQUENCE</scope>
    <source>
        <strain evidence="2">CBS 130266</strain>
    </source>
</reference>
<dbReference type="Proteomes" id="UP000800235">
    <property type="component" value="Unassembled WGS sequence"/>
</dbReference>